<dbReference type="PANTHER" id="PTHR43514">
    <property type="entry name" value="ABC TRANSPORTER I FAMILY MEMBER 10"/>
    <property type="match status" value="1"/>
</dbReference>
<dbReference type="Gene3D" id="3.40.50.300">
    <property type="entry name" value="P-loop containing nucleotide triphosphate hydrolases"/>
    <property type="match status" value="1"/>
</dbReference>
<evidence type="ECO:0000313" key="12">
    <source>
        <dbReference type="EMBL" id="MBH0239261.1"/>
    </source>
</evidence>
<dbReference type="GO" id="GO:0016887">
    <property type="term" value="F:ATP hydrolysis activity"/>
    <property type="evidence" value="ECO:0007669"/>
    <property type="project" value="InterPro"/>
</dbReference>
<dbReference type="Gene3D" id="2.40.50.100">
    <property type="match status" value="1"/>
</dbReference>
<evidence type="ECO:0000313" key="13">
    <source>
        <dbReference type="Proteomes" id="UP000631694"/>
    </source>
</evidence>
<feature type="domain" description="Mop" evidence="11">
    <location>
        <begin position="295"/>
        <end position="359"/>
    </location>
</feature>
<evidence type="ECO:0000259" key="11">
    <source>
        <dbReference type="PROSITE" id="PS51866"/>
    </source>
</evidence>
<dbReference type="Proteomes" id="UP000631694">
    <property type="component" value="Unassembled WGS sequence"/>
</dbReference>
<evidence type="ECO:0000256" key="5">
    <source>
        <dbReference type="ARBA" id="ARBA00022741"/>
    </source>
</evidence>
<evidence type="ECO:0000256" key="1">
    <source>
        <dbReference type="ARBA" id="ARBA00022448"/>
    </source>
</evidence>
<proteinExistence type="predicted"/>
<dbReference type="GO" id="GO:0005524">
    <property type="term" value="F:ATP binding"/>
    <property type="evidence" value="ECO:0007669"/>
    <property type="project" value="UniProtKB-KW"/>
</dbReference>
<evidence type="ECO:0000259" key="10">
    <source>
        <dbReference type="PROSITE" id="PS50893"/>
    </source>
</evidence>
<dbReference type="GO" id="GO:0015098">
    <property type="term" value="F:molybdate ion transmembrane transporter activity"/>
    <property type="evidence" value="ECO:0007669"/>
    <property type="project" value="InterPro"/>
</dbReference>
<dbReference type="SUPFAM" id="SSF50331">
    <property type="entry name" value="MOP-like"/>
    <property type="match status" value="1"/>
</dbReference>
<comment type="caution">
    <text evidence="12">The sequence shown here is derived from an EMBL/GenBank/DDBJ whole genome shotgun (WGS) entry which is preliminary data.</text>
</comment>
<dbReference type="InterPro" id="IPR005116">
    <property type="entry name" value="Transp-assoc_OB_typ1"/>
</dbReference>
<dbReference type="NCBIfam" id="TIGR02142">
    <property type="entry name" value="modC_ABC"/>
    <property type="match status" value="1"/>
</dbReference>
<dbReference type="SMART" id="SM00382">
    <property type="entry name" value="AAA"/>
    <property type="match status" value="1"/>
</dbReference>
<protein>
    <submittedName>
        <fullName evidence="12">Molybdenum ABC transporter ATP-binding protein</fullName>
    </submittedName>
</protein>
<evidence type="ECO:0000256" key="3">
    <source>
        <dbReference type="ARBA" id="ARBA00022505"/>
    </source>
</evidence>
<keyword evidence="3 9" id="KW-0500">Molybdenum</keyword>
<evidence type="ECO:0000256" key="2">
    <source>
        <dbReference type="ARBA" id="ARBA00022475"/>
    </source>
</evidence>
<keyword evidence="4" id="KW-0997">Cell inner membrane</keyword>
<reference evidence="12" key="1">
    <citation type="submission" date="2020-12" db="EMBL/GenBank/DDBJ databases">
        <title>Methylobrevis albus sp. nov., isolated from fresh water lack sediment.</title>
        <authorList>
            <person name="Zou Q."/>
        </authorList>
    </citation>
    <scope>NUCLEOTIDE SEQUENCE</scope>
    <source>
        <strain evidence="12">L22</strain>
    </source>
</reference>
<feature type="domain" description="ABC transporter" evidence="10">
    <location>
        <begin position="1"/>
        <end position="234"/>
    </location>
</feature>
<dbReference type="GO" id="GO:0016020">
    <property type="term" value="C:membrane"/>
    <property type="evidence" value="ECO:0007669"/>
    <property type="project" value="InterPro"/>
</dbReference>
<dbReference type="InterPro" id="IPR011868">
    <property type="entry name" value="ModC_ABC_ATP-bd"/>
</dbReference>
<keyword evidence="1" id="KW-0813">Transport</keyword>
<accession>A0A931N0Y4</accession>
<evidence type="ECO:0000256" key="8">
    <source>
        <dbReference type="ARBA" id="ARBA00023136"/>
    </source>
</evidence>
<evidence type="ECO:0000256" key="4">
    <source>
        <dbReference type="ARBA" id="ARBA00022519"/>
    </source>
</evidence>
<dbReference type="Pfam" id="PF03459">
    <property type="entry name" value="TOBE"/>
    <property type="match status" value="1"/>
</dbReference>
<evidence type="ECO:0000256" key="7">
    <source>
        <dbReference type="ARBA" id="ARBA00022967"/>
    </source>
</evidence>
<dbReference type="PROSITE" id="PS51866">
    <property type="entry name" value="MOP"/>
    <property type="match status" value="1"/>
</dbReference>
<dbReference type="AlphaFoldDB" id="A0A931N0Y4"/>
<organism evidence="12 13">
    <name type="scientific">Methylobrevis albus</name>
    <dbReference type="NCBI Taxonomy" id="2793297"/>
    <lineage>
        <taxon>Bacteria</taxon>
        <taxon>Pseudomonadati</taxon>
        <taxon>Pseudomonadota</taxon>
        <taxon>Alphaproteobacteria</taxon>
        <taxon>Hyphomicrobiales</taxon>
        <taxon>Pleomorphomonadaceae</taxon>
        <taxon>Methylobrevis</taxon>
    </lineage>
</organism>
<keyword evidence="5" id="KW-0547">Nucleotide-binding</keyword>
<evidence type="ECO:0000256" key="9">
    <source>
        <dbReference type="PROSITE-ProRule" id="PRU01213"/>
    </source>
</evidence>
<dbReference type="SUPFAM" id="SSF52540">
    <property type="entry name" value="P-loop containing nucleoside triphosphate hydrolases"/>
    <property type="match status" value="1"/>
</dbReference>
<dbReference type="PANTHER" id="PTHR43514:SF4">
    <property type="entry name" value="ABC TRANSPORTER I FAMILY MEMBER 10"/>
    <property type="match status" value="1"/>
</dbReference>
<keyword evidence="2" id="KW-1003">Cell membrane</keyword>
<dbReference type="EMBL" id="JADZLT010000053">
    <property type="protein sequence ID" value="MBH0239261.1"/>
    <property type="molecule type" value="Genomic_DNA"/>
</dbReference>
<dbReference type="InterPro" id="IPR003439">
    <property type="entry name" value="ABC_transporter-like_ATP-bd"/>
</dbReference>
<dbReference type="Pfam" id="PF00005">
    <property type="entry name" value="ABC_tran"/>
    <property type="match status" value="1"/>
</dbReference>
<name>A0A931N0Y4_9HYPH</name>
<dbReference type="InterPro" id="IPR027417">
    <property type="entry name" value="P-loop_NTPase"/>
</dbReference>
<evidence type="ECO:0000256" key="6">
    <source>
        <dbReference type="ARBA" id="ARBA00022840"/>
    </source>
</evidence>
<sequence>MMLDVAIRHRLGAFDLAAGFTAAGGVTALFGRSGSGKTTLVNAIAGLLRPDAGRIVIGGVPVFDGAARLFVPKHRRRIGYVFQDARLFPHLNVRQNLAYGRWFAPRGAGDGIGFDAVVEMLGIGHLLARRPAGLSGGETQRVAIGRALLSRPKLLLMDEPLAALDDARKAEILPFLERLRDATTVPVVYVSHSLAEVARLATRVVVMEAGRVVAEGTVGDVLARPGLGARAGRAEAGTLLVASVLSHDAAHGLTTVDSPAGRLIVPGVAGRPGAAVRLHVPARDVMIATGPAPEGLSALNILPGTVAEIGAAAGGSVEVRIACGSGFLLSRVTQFSASRLGLAPGLAVHAIVKSVALAE</sequence>
<keyword evidence="6 12" id="KW-0067">ATP-binding</keyword>
<keyword evidence="8" id="KW-0472">Membrane</keyword>
<dbReference type="PROSITE" id="PS50893">
    <property type="entry name" value="ABC_TRANSPORTER_2"/>
    <property type="match status" value="1"/>
</dbReference>
<dbReference type="InterPro" id="IPR050334">
    <property type="entry name" value="Molybdenum_import_ModC"/>
</dbReference>
<keyword evidence="7" id="KW-1278">Translocase</keyword>
<dbReference type="InterPro" id="IPR008995">
    <property type="entry name" value="Mo/tungstate-bd_C_term_dom"/>
</dbReference>
<dbReference type="InterPro" id="IPR003593">
    <property type="entry name" value="AAA+_ATPase"/>
</dbReference>
<keyword evidence="13" id="KW-1185">Reference proteome</keyword>
<dbReference type="GO" id="GO:0140359">
    <property type="term" value="F:ABC-type transporter activity"/>
    <property type="evidence" value="ECO:0007669"/>
    <property type="project" value="InterPro"/>
</dbReference>
<dbReference type="InterPro" id="IPR004606">
    <property type="entry name" value="Mop_domain"/>
</dbReference>
<gene>
    <name evidence="12" type="primary">modC</name>
    <name evidence="12" type="ORF">I5731_15660</name>
</gene>
<dbReference type="RefSeq" id="WP_197312354.1">
    <property type="nucleotide sequence ID" value="NZ_JADZLT010000053.1"/>
</dbReference>